<gene>
    <name evidence="2" type="ORF">HNR42_000373</name>
</gene>
<organism evidence="2 3">
    <name type="scientific">Deinobacterium chartae</name>
    <dbReference type="NCBI Taxonomy" id="521158"/>
    <lineage>
        <taxon>Bacteria</taxon>
        <taxon>Thermotogati</taxon>
        <taxon>Deinococcota</taxon>
        <taxon>Deinococci</taxon>
        <taxon>Deinococcales</taxon>
        <taxon>Deinococcaceae</taxon>
        <taxon>Deinobacterium</taxon>
    </lineage>
</organism>
<keyword evidence="1" id="KW-0472">Membrane</keyword>
<keyword evidence="1" id="KW-1133">Transmembrane helix</keyword>
<proteinExistence type="predicted"/>
<dbReference type="AlphaFoldDB" id="A0A841HU50"/>
<comment type="caution">
    <text evidence="2">The sequence shown here is derived from an EMBL/GenBank/DDBJ whole genome shotgun (WGS) entry which is preliminary data.</text>
</comment>
<reference evidence="2 3" key="1">
    <citation type="submission" date="2020-08" db="EMBL/GenBank/DDBJ databases">
        <title>Genomic Encyclopedia of Type Strains, Phase IV (KMG-IV): sequencing the most valuable type-strain genomes for metagenomic binning, comparative biology and taxonomic classification.</title>
        <authorList>
            <person name="Goeker M."/>
        </authorList>
    </citation>
    <scope>NUCLEOTIDE SEQUENCE [LARGE SCALE GENOMIC DNA]</scope>
    <source>
        <strain evidence="2 3">DSM 21458</strain>
    </source>
</reference>
<evidence type="ECO:0000313" key="2">
    <source>
        <dbReference type="EMBL" id="MBB6096961.1"/>
    </source>
</evidence>
<dbReference type="Proteomes" id="UP000569951">
    <property type="component" value="Unassembled WGS sequence"/>
</dbReference>
<dbReference type="EMBL" id="JACHHG010000001">
    <property type="protein sequence ID" value="MBB6096961.1"/>
    <property type="molecule type" value="Genomic_DNA"/>
</dbReference>
<feature type="transmembrane region" description="Helical" evidence="1">
    <location>
        <begin position="20"/>
        <end position="53"/>
    </location>
</feature>
<dbReference type="RefSeq" id="WP_183983896.1">
    <property type="nucleotide sequence ID" value="NZ_JACHHG010000001.1"/>
</dbReference>
<evidence type="ECO:0000256" key="1">
    <source>
        <dbReference type="SAM" id="Phobius"/>
    </source>
</evidence>
<protein>
    <submittedName>
        <fullName evidence="2">Uncharacterized protein</fullName>
    </submittedName>
</protein>
<sequence>MNERPEPGEKRDIEPDIIDFWAILIALYQLLAGPFLFLLGGLVVSLLLIWAFFR</sequence>
<evidence type="ECO:0000313" key="3">
    <source>
        <dbReference type="Proteomes" id="UP000569951"/>
    </source>
</evidence>
<keyword evidence="3" id="KW-1185">Reference proteome</keyword>
<accession>A0A841HU50</accession>
<keyword evidence="1" id="KW-0812">Transmembrane</keyword>
<name>A0A841HU50_9DEIO</name>